<gene>
    <name evidence="3" type="ORF">PAPYR_5763</name>
</gene>
<dbReference type="Pfam" id="PF12937">
    <property type="entry name" value="F-box-like"/>
    <property type="match status" value="1"/>
</dbReference>
<keyword evidence="1" id="KW-1133">Transmembrane helix</keyword>
<proteinExistence type="predicted"/>
<protein>
    <recommendedName>
        <fullName evidence="2">F-box domain-containing protein</fullName>
    </recommendedName>
</protein>
<feature type="transmembrane region" description="Helical" evidence="1">
    <location>
        <begin position="237"/>
        <end position="256"/>
    </location>
</feature>
<evidence type="ECO:0000259" key="2">
    <source>
        <dbReference type="PROSITE" id="PS50181"/>
    </source>
</evidence>
<evidence type="ECO:0000313" key="3">
    <source>
        <dbReference type="EMBL" id="KAJ4458562.1"/>
    </source>
</evidence>
<accession>A0ABQ8UH40</accession>
<keyword evidence="1" id="KW-0472">Membrane</keyword>
<dbReference type="SUPFAM" id="SSF81383">
    <property type="entry name" value="F-box domain"/>
    <property type="match status" value="1"/>
</dbReference>
<dbReference type="InterPro" id="IPR036047">
    <property type="entry name" value="F-box-like_dom_sf"/>
</dbReference>
<reference evidence="3" key="1">
    <citation type="journal article" date="2022" name="bioRxiv">
        <title>Genomics of Preaxostyla Flagellates Illuminates Evolutionary Transitions and the Path Towards Mitochondrial Loss.</title>
        <authorList>
            <person name="Novak L.V.F."/>
            <person name="Treitli S.C."/>
            <person name="Pyrih J."/>
            <person name="Halakuc P."/>
            <person name="Pipaliya S.V."/>
            <person name="Vacek V."/>
            <person name="Brzon O."/>
            <person name="Soukal P."/>
            <person name="Eme L."/>
            <person name="Dacks J.B."/>
            <person name="Karnkowska A."/>
            <person name="Elias M."/>
            <person name="Hampl V."/>
        </authorList>
    </citation>
    <scope>NUCLEOTIDE SEQUENCE</scope>
    <source>
        <strain evidence="3">RCP-MX</strain>
    </source>
</reference>
<keyword evidence="4" id="KW-1185">Reference proteome</keyword>
<sequence length="481" mass="54004">MEQLPDEVVQLIFHHLHSGSALVAGSLTSRKFRDALWSSDPLWREAFDHEFGSEARDAVLLHGTTRKMQTTQLRSQAQIIDDMVWRQKYADHKAFLKEVDQDRSRRIEKAIQQMKKRYGPRPEDWFNLIAWGFLSPIFNFVAIPLLVVLVILRAENIITWSLHAVLAPADFLFLCGFCFFGFFILSDRHVPFILFCVAAIFPVASATMHWAAARADWIVASSGGALPSADTPGGLNWFYIFTPAMVMALIILVASARYVFNSRHSSNFFLVFILGGLAPLLAVAFLVLLAYKLQWGGPGFLFTYTFIPLWLVPVGIEAFFTHPCRHPIRFLLLNLAIPVPIAVTLVLVALRLDWGLVHMGFVAIPTLCWPVASTPHMPIPSHDFVAILTLCWPVASTQKVPLLCLSGWGVGHWFGRIRRSLAQSAPRSLTEAEQRRIETTLVQTYGAFIHPPRASRPRSAAPNVAQLEIARLETTEATMEL</sequence>
<evidence type="ECO:0000256" key="1">
    <source>
        <dbReference type="SAM" id="Phobius"/>
    </source>
</evidence>
<comment type="caution">
    <text evidence="3">The sequence shown here is derived from an EMBL/GenBank/DDBJ whole genome shotgun (WGS) entry which is preliminary data.</text>
</comment>
<feature type="transmembrane region" description="Helical" evidence="1">
    <location>
        <begin position="125"/>
        <end position="152"/>
    </location>
</feature>
<dbReference type="Gene3D" id="1.20.1280.50">
    <property type="match status" value="1"/>
</dbReference>
<feature type="transmembrane region" description="Helical" evidence="1">
    <location>
        <begin position="164"/>
        <end position="185"/>
    </location>
</feature>
<organism evidence="3 4">
    <name type="scientific">Paratrimastix pyriformis</name>
    <dbReference type="NCBI Taxonomy" id="342808"/>
    <lineage>
        <taxon>Eukaryota</taxon>
        <taxon>Metamonada</taxon>
        <taxon>Preaxostyla</taxon>
        <taxon>Paratrimastigidae</taxon>
        <taxon>Paratrimastix</taxon>
    </lineage>
</organism>
<feature type="transmembrane region" description="Helical" evidence="1">
    <location>
        <begin position="268"/>
        <end position="289"/>
    </location>
</feature>
<dbReference type="InterPro" id="IPR001810">
    <property type="entry name" value="F-box_dom"/>
</dbReference>
<name>A0ABQ8UH40_9EUKA</name>
<dbReference type="Proteomes" id="UP001141327">
    <property type="component" value="Unassembled WGS sequence"/>
</dbReference>
<keyword evidence="1" id="KW-0812">Transmembrane</keyword>
<feature type="domain" description="F-box" evidence="2">
    <location>
        <begin position="1"/>
        <end position="46"/>
    </location>
</feature>
<evidence type="ECO:0000313" key="4">
    <source>
        <dbReference type="Proteomes" id="UP001141327"/>
    </source>
</evidence>
<dbReference type="PROSITE" id="PS50181">
    <property type="entry name" value="FBOX"/>
    <property type="match status" value="1"/>
</dbReference>
<dbReference type="EMBL" id="JAPMOS010000028">
    <property type="protein sequence ID" value="KAJ4458562.1"/>
    <property type="molecule type" value="Genomic_DNA"/>
</dbReference>
<feature type="transmembrane region" description="Helical" evidence="1">
    <location>
        <begin position="332"/>
        <end position="350"/>
    </location>
</feature>
<feature type="transmembrane region" description="Helical" evidence="1">
    <location>
        <begin position="192"/>
        <end position="212"/>
    </location>
</feature>
<feature type="transmembrane region" description="Helical" evidence="1">
    <location>
        <begin position="301"/>
        <end position="320"/>
    </location>
</feature>